<proteinExistence type="predicted"/>
<dbReference type="PANTHER" id="PTHR34987:SF2">
    <property type="entry name" value="B, PUTATIVE (AFU_ORTHOLOGUE AFUA_7G05040)-RELATED"/>
    <property type="match status" value="1"/>
</dbReference>
<evidence type="ECO:0000259" key="2">
    <source>
        <dbReference type="Pfam" id="PF08531"/>
    </source>
</evidence>
<accession>A0ABS4F6P7</accession>
<keyword evidence="6" id="KW-1185">Reference proteome</keyword>
<evidence type="ECO:0000259" key="1">
    <source>
        <dbReference type="Pfam" id="PF05592"/>
    </source>
</evidence>
<dbReference type="InterPro" id="IPR008979">
    <property type="entry name" value="Galactose-bd-like_sf"/>
</dbReference>
<feature type="domain" description="Alpha-L-rhamnosidase concanavalin-like" evidence="1">
    <location>
        <begin position="267"/>
        <end position="300"/>
    </location>
</feature>
<feature type="domain" description="Alpha-L-rhamnosidase C-terminal" evidence="4">
    <location>
        <begin position="719"/>
        <end position="764"/>
    </location>
</feature>
<evidence type="ECO:0000313" key="6">
    <source>
        <dbReference type="Proteomes" id="UP000706926"/>
    </source>
</evidence>
<dbReference type="GeneID" id="95403049"/>
<dbReference type="Proteomes" id="UP000706926">
    <property type="component" value="Unassembled WGS sequence"/>
</dbReference>
<evidence type="ECO:0000313" key="5">
    <source>
        <dbReference type="EMBL" id="MBP1891940.1"/>
    </source>
</evidence>
<dbReference type="Pfam" id="PF05592">
    <property type="entry name" value="Bac_rhamnosid"/>
    <property type="match status" value="1"/>
</dbReference>
<dbReference type="SUPFAM" id="SSF48208">
    <property type="entry name" value="Six-hairpin glycosidases"/>
    <property type="match status" value="1"/>
</dbReference>
<feature type="domain" description="Bacterial alpha-L-rhamnosidase N-terminal" evidence="2">
    <location>
        <begin position="41"/>
        <end position="189"/>
    </location>
</feature>
<dbReference type="EMBL" id="JAGGKI010000002">
    <property type="protein sequence ID" value="MBP1891940.1"/>
    <property type="molecule type" value="Genomic_DNA"/>
</dbReference>
<dbReference type="InterPro" id="IPR008928">
    <property type="entry name" value="6-hairpin_glycosidase_sf"/>
</dbReference>
<dbReference type="PANTHER" id="PTHR34987">
    <property type="entry name" value="C, PUTATIVE (AFU_ORTHOLOGUE AFUA_3G02880)-RELATED"/>
    <property type="match status" value="1"/>
</dbReference>
<organism evidence="5 6">
    <name type="scientific">Paenibacillus lactis</name>
    <dbReference type="NCBI Taxonomy" id="228574"/>
    <lineage>
        <taxon>Bacteria</taxon>
        <taxon>Bacillati</taxon>
        <taxon>Bacillota</taxon>
        <taxon>Bacilli</taxon>
        <taxon>Bacillales</taxon>
        <taxon>Paenibacillaceae</taxon>
        <taxon>Paenibacillus</taxon>
    </lineage>
</organism>
<gene>
    <name evidence="5" type="ORF">J2Z18_001012</name>
</gene>
<dbReference type="InterPro" id="IPR035398">
    <property type="entry name" value="Bac_rhamnosid_C"/>
</dbReference>
<sequence>MKAELHKKKASWQASWIWGDIPPNTPNVYLEARKSFDLEKSASRARLFVSANQKYQVYLNGSFAGRGPSPADLQWKYYDEIDVTGLIRSGRNALAIVAYNFGTSDIVTGQMQGPGGLIAELEIEMGDGTLAVIATDTDWKVRRSPRWMAQVSRQHLWNGFREIYLAEKEDGWEEPDYHDASWAGASVVAAALDPDSPWPRLLPREIPPLERVLAKPAAIVRTDSNFGVSAGECRMLAEAAQASAGAGGSGWDSWTLDASAPGSLPGVVFDFGKETVGYPELEVHAPEGGVIQLSYGESLELQLYDTFILRPGMNRLKPFGRRAFRFLQVSCQATPVPLKVANFAVESVHYPFDRSGYFRSSDERLNRIWEVGVYTTLVNSQDHLLDCPLREEALWVADAVVMGKVIYHAFGDERLLRKCLLQGARIQNPDGSIPGTGPERNSFLLPDFCAHWLFGVHAHWLYTKDRGFLGEIWPAVERLMAWFRDQEDSSGLFARADRPGWWCFIDWADYIDRRDRVTAVSCFYYKALGLAADLAAEMDLHDLARQWREHAARLRTAIRGQMRKPGDIVFADCIGPEGLSAQITAQTNFAAVWSGVMDPQEADRFLDEWYEAGKLPPLKGAFFYHVVLETLIGKGRTRRALDLIREYWGGMLDRGATTWWETFDPALPFSTVPSPYQGHTPTYLIDHIPVSFSHGWGASPSYILTQYVLGLDLRRLGDREVRIEFDPGDLSEAEGAVPTRYGLIEARWNRKEGGGLRYELTIPQCLTVKAEQGTELVVSTREGMIV</sequence>
<dbReference type="Pfam" id="PF08531">
    <property type="entry name" value="Bac_rhamnosid_N"/>
    <property type="match status" value="1"/>
</dbReference>
<dbReference type="InterPro" id="IPR013737">
    <property type="entry name" value="Bac_rhamnosid_N"/>
</dbReference>
<reference evidence="5 6" key="1">
    <citation type="submission" date="2021-03" db="EMBL/GenBank/DDBJ databases">
        <title>Genomic Encyclopedia of Type Strains, Phase IV (KMG-IV): sequencing the most valuable type-strain genomes for metagenomic binning, comparative biology and taxonomic classification.</title>
        <authorList>
            <person name="Goeker M."/>
        </authorList>
    </citation>
    <scope>NUCLEOTIDE SEQUENCE [LARGE SCALE GENOMIC DNA]</scope>
    <source>
        <strain evidence="5 6">DSM 15596</strain>
    </source>
</reference>
<evidence type="ECO:0008006" key="7">
    <source>
        <dbReference type="Google" id="ProtNLM"/>
    </source>
</evidence>
<name>A0ABS4F6P7_9BACL</name>
<comment type="caution">
    <text evidence="5">The sequence shown here is derived from an EMBL/GenBank/DDBJ whole genome shotgun (WGS) entry which is preliminary data.</text>
</comment>
<evidence type="ECO:0000259" key="3">
    <source>
        <dbReference type="Pfam" id="PF17389"/>
    </source>
</evidence>
<feature type="domain" description="Alpha-L-rhamnosidase six-hairpin glycosidase" evidence="3">
    <location>
        <begin position="354"/>
        <end position="701"/>
    </location>
</feature>
<dbReference type="Gene3D" id="2.60.120.260">
    <property type="entry name" value="Galactose-binding domain-like"/>
    <property type="match status" value="2"/>
</dbReference>
<evidence type="ECO:0000259" key="4">
    <source>
        <dbReference type="Pfam" id="PF17390"/>
    </source>
</evidence>
<dbReference type="InterPro" id="IPR012341">
    <property type="entry name" value="6hp_glycosidase-like_sf"/>
</dbReference>
<dbReference type="Pfam" id="PF17389">
    <property type="entry name" value="Bac_rhamnosid6H"/>
    <property type="match status" value="1"/>
</dbReference>
<dbReference type="RefSeq" id="WP_210094266.1">
    <property type="nucleotide sequence ID" value="NZ_CP139098.1"/>
</dbReference>
<dbReference type="Gene3D" id="2.60.420.10">
    <property type="entry name" value="Maltose phosphorylase, domain 3"/>
    <property type="match status" value="1"/>
</dbReference>
<dbReference type="InterPro" id="IPR008902">
    <property type="entry name" value="Rhamnosid_concanavalin"/>
</dbReference>
<dbReference type="Pfam" id="PF17390">
    <property type="entry name" value="Bac_rhamnosid_C"/>
    <property type="match status" value="1"/>
</dbReference>
<dbReference type="InterPro" id="IPR035396">
    <property type="entry name" value="Bac_rhamnosid6H"/>
</dbReference>
<dbReference type="Gene3D" id="1.50.10.10">
    <property type="match status" value="1"/>
</dbReference>
<protein>
    <recommendedName>
        <fullName evidence="7">Alpha-L-rhamnosidase</fullName>
    </recommendedName>
</protein>
<dbReference type="SUPFAM" id="SSF49785">
    <property type="entry name" value="Galactose-binding domain-like"/>
    <property type="match status" value="1"/>
</dbReference>